<dbReference type="Gene3D" id="2.40.50.730">
    <property type="match status" value="2"/>
</dbReference>
<proteinExistence type="predicted"/>
<reference evidence="2" key="1">
    <citation type="submission" date="2022-03" db="EMBL/GenBank/DDBJ databases">
        <title>Draft genome sequence of Aduncisulcus paluster, a free-living microaerophilic Fornicata.</title>
        <authorList>
            <person name="Yuyama I."/>
            <person name="Kume K."/>
            <person name="Tamura T."/>
            <person name="Inagaki Y."/>
            <person name="Hashimoto T."/>
        </authorList>
    </citation>
    <scope>NUCLEOTIDE SEQUENCE</scope>
    <source>
        <strain evidence="2">NY0171</strain>
    </source>
</reference>
<name>A0ABQ5KIM8_9EUKA</name>
<feature type="non-terminal residue" evidence="2">
    <location>
        <position position="541"/>
    </location>
</feature>
<dbReference type="Proteomes" id="UP001057375">
    <property type="component" value="Unassembled WGS sequence"/>
</dbReference>
<dbReference type="InterPro" id="IPR012337">
    <property type="entry name" value="RNaseH-like_sf"/>
</dbReference>
<evidence type="ECO:0000313" key="2">
    <source>
        <dbReference type="EMBL" id="GKT32375.1"/>
    </source>
</evidence>
<feature type="compositionally biased region" description="Polar residues" evidence="1">
    <location>
        <begin position="202"/>
        <end position="221"/>
    </location>
</feature>
<dbReference type="PANTHER" id="PTHR45861">
    <property type="entry name" value="DNA POLYMERASE ALPHA CATALYTIC SUBUNIT"/>
    <property type="match status" value="1"/>
</dbReference>
<feature type="compositionally biased region" description="Basic and acidic residues" evidence="1">
    <location>
        <begin position="60"/>
        <end position="74"/>
    </location>
</feature>
<sequence>MDSKEIDRDAWSSEDLEDLIDKEDEQLKILQEEAQHADEGEGDWVEDAQEQKIGKRRSGKHIDKSQAKVYDIRDKKRPSSRRIVQQFSQPSVNAEPIAIKPSFQSKKALGDLFSELDGITDDTVGKKRKRKRRETKSRKSRASKESKRKEEKEDISHKLSSDVISSPLSSSSPRKPIEEDEDEEELDIMNLHSLETPASPLPSFSSPMGFSPLQTGGTQPPSHSPPRSPTLGGPTYSRSPPASPQSPRSISRIPGSSSAVTSSTSSVPPVVAKNKNLVYMYFTHTHYEEFKYPDRLFMYGKVLTLPFEKGKPPLSTQSCVVGIKNMSRVAWILPNESYSLKELLQDERVKANVSRAFPSKNPQTSSSSSQVSSQSSQVSSQSSQQTSGDANASDAKDKDASSSKDSIVSSSRISIPLSMLSEEQRTQFQHLMRDVRSHLKIPKASLRYSLQICKYVSSDPTVDRSPQVWLCVEYPASVSSSALPSSSRTYSHCFGSSISPLDWFMVKKGIKGPGWMCIACPPTQDLSNFFSYSFDRKHKYG</sequence>
<comment type="caution">
    <text evidence="2">The sequence shown here is derived from an EMBL/GenBank/DDBJ whole genome shotgun (WGS) entry which is preliminary data.</text>
</comment>
<organism evidence="2 3">
    <name type="scientific">Aduncisulcus paluster</name>
    <dbReference type="NCBI Taxonomy" id="2918883"/>
    <lineage>
        <taxon>Eukaryota</taxon>
        <taxon>Metamonada</taxon>
        <taxon>Carpediemonas-like organisms</taxon>
        <taxon>Aduncisulcus</taxon>
    </lineage>
</organism>
<feature type="region of interest" description="Disordered" evidence="1">
    <location>
        <begin position="32"/>
        <end position="99"/>
    </location>
</feature>
<feature type="compositionally biased region" description="Acidic residues" evidence="1">
    <location>
        <begin position="178"/>
        <end position="187"/>
    </location>
</feature>
<feature type="compositionally biased region" description="Low complexity" evidence="1">
    <location>
        <begin position="237"/>
        <end position="267"/>
    </location>
</feature>
<protein>
    <submittedName>
        <fullName evidence="2">Uncharacterized protein</fullName>
    </submittedName>
</protein>
<feature type="compositionally biased region" description="Low complexity" evidence="1">
    <location>
        <begin position="363"/>
        <end position="393"/>
    </location>
</feature>
<feature type="compositionally biased region" description="Basic residues" evidence="1">
    <location>
        <begin position="126"/>
        <end position="141"/>
    </location>
</feature>
<dbReference type="Gene3D" id="3.30.70.2820">
    <property type="match status" value="2"/>
</dbReference>
<dbReference type="SUPFAM" id="SSF53098">
    <property type="entry name" value="Ribonuclease H-like"/>
    <property type="match status" value="1"/>
</dbReference>
<dbReference type="EMBL" id="BQXS01009979">
    <property type="protein sequence ID" value="GKT32375.1"/>
    <property type="molecule type" value="Genomic_DNA"/>
</dbReference>
<dbReference type="PANTHER" id="PTHR45861:SF1">
    <property type="entry name" value="DNA POLYMERASE ALPHA CATALYTIC SUBUNIT"/>
    <property type="match status" value="1"/>
</dbReference>
<keyword evidence="3" id="KW-1185">Reference proteome</keyword>
<feature type="compositionally biased region" description="Polar residues" evidence="1">
    <location>
        <begin position="82"/>
        <end position="92"/>
    </location>
</feature>
<feature type="region of interest" description="Disordered" evidence="1">
    <location>
        <begin position="112"/>
        <end position="267"/>
    </location>
</feature>
<evidence type="ECO:0000313" key="3">
    <source>
        <dbReference type="Proteomes" id="UP001057375"/>
    </source>
</evidence>
<feature type="compositionally biased region" description="Basic and acidic residues" evidence="1">
    <location>
        <begin position="142"/>
        <end position="160"/>
    </location>
</feature>
<gene>
    <name evidence="2" type="ORF">ADUPG1_006549</name>
</gene>
<accession>A0ABQ5KIM8</accession>
<evidence type="ECO:0000256" key="1">
    <source>
        <dbReference type="SAM" id="MobiDB-lite"/>
    </source>
</evidence>
<feature type="region of interest" description="Disordered" evidence="1">
    <location>
        <begin position="357"/>
        <end position="407"/>
    </location>
</feature>
<feature type="compositionally biased region" description="Low complexity" evidence="1">
    <location>
        <begin position="161"/>
        <end position="172"/>
    </location>
</feature>